<sequence>MKKMNGNCLMSHVIKYFFLD</sequence>
<reference evidence="1" key="1">
    <citation type="submission" date="2015-03" db="EMBL/GenBank/DDBJ databases">
        <title>Wuchereria bancrofti Genome Sequencing Papua New Guinea Strain.</title>
        <authorList>
            <person name="Small S.T."/>
            <person name="Serre D."/>
            <person name="Zimmerman P.A."/>
        </authorList>
    </citation>
    <scope>NUCLEOTIDE SEQUENCE [LARGE SCALE GENOMIC DNA]</scope>
    <source>
        <strain evidence="1">pt0022</strain>
    </source>
</reference>
<evidence type="ECO:0000313" key="1">
    <source>
        <dbReference type="Proteomes" id="UP000093561"/>
    </source>
</evidence>
<reference evidence="2" key="3">
    <citation type="submission" date="2024-02" db="UniProtKB">
        <authorList>
            <consortium name="WormBaseParasite"/>
        </authorList>
    </citation>
    <scope>IDENTIFICATION</scope>
    <source>
        <strain evidence="2">pt0022</strain>
    </source>
</reference>
<evidence type="ECO:0000313" key="2">
    <source>
        <dbReference type="WBParaSite" id="mrna-Wban_01917"/>
    </source>
</evidence>
<dbReference type="WBParaSite" id="mrna-Wban_01917">
    <property type="protein sequence ID" value="mrna-Wban_01917"/>
    <property type="gene ID" value="Wban_01917"/>
</dbReference>
<dbReference type="Proteomes" id="UP000093561">
    <property type="component" value="Unassembled WGS sequence"/>
</dbReference>
<organism evidence="1 2">
    <name type="scientific">Wuchereria bancrofti</name>
    <dbReference type="NCBI Taxonomy" id="6293"/>
    <lineage>
        <taxon>Eukaryota</taxon>
        <taxon>Metazoa</taxon>
        <taxon>Ecdysozoa</taxon>
        <taxon>Nematoda</taxon>
        <taxon>Chromadorea</taxon>
        <taxon>Rhabditida</taxon>
        <taxon>Spirurina</taxon>
        <taxon>Spiruromorpha</taxon>
        <taxon>Filarioidea</taxon>
        <taxon>Onchocercidae</taxon>
        <taxon>Wuchereria</taxon>
    </lineage>
</organism>
<reference evidence="1" key="2">
    <citation type="journal article" date="2016" name="Mol. Ecol.">
        <title>Population genomics of the filarial nematode parasite Wuchereria bancrofti from mosquitoes.</title>
        <authorList>
            <person name="Small S.T."/>
            <person name="Reimer L.J."/>
            <person name="Tisch D.J."/>
            <person name="King C.L."/>
            <person name="Christensen B.M."/>
            <person name="Siba P.M."/>
            <person name="Kazura J.W."/>
            <person name="Serre D."/>
            <person name="Zimmerman P.A."/>
        </authorList>
    </citation>
    <scope>NUCLEOTIDE SEQUENCE</scope>
    <source>
        <strain evidence="1">pt0022</strain>
    </source>
</reference>
<name>A0AAF5PKC4_WUCBA</name>
<dbReference type="AlphaFoldDB" id="A0AAF5PKC4"/>
<proteinExistence type="predicted"/>
<accession>A0AAF5PKC4</accession>
<protein>
    <submittedName>
        <fullName evidence="2">Uncharacterized protein</fullName>
    </submittedName>
</protein>